<keyword evidence="4" id="KW-0805">Transcription regulation</keyword>
<keyword evidence="10" id="KW-1185">Reference proteome</keyword>
<keyword evidence="5" id="KW-0238">DNA-binding</keyword>
<evidence type="ECO:0000313" key="9">
    <source>
        <dbReference type="EMBL" id="TCP61483.1"/>
    </source>
</evidence>
<feature type="binding site" evidence="7">
    <location>
        <position position="125"/>
    </location>
    <ligand>
        <name>Zn(2+)</name>
        <dbReference type="ChEBI" id="CHEBI:29105"/>
    </ligand>
</feature>
<comment type="caution">
    <text evidence="9">The sequence shown here is derived from an EMBL/GenBank/DDBJ whole genome shotgun (WGS) entry which is preliminary data.</text>
</comment>
<dbReference type="Gene3D" id="1.10.10.10">
    <property type="entry name" value="Winged helix-like DNA-binding domain superfamily/Winged helix DNA-binding domain"/>
    <property type="match status" value="1"/>
</dbReference>
<dbReference type="CDD" id="cd07153">
    <property type="entry name" value="Fur_like"/>
    <property type="match status" value="1"/>
</dbReference>
<evidence type="ECO:0000256" key="2">
    <source>
        <dbReference type="ARBA" id="ARBA00022491"/>
    </source>
</evidence>
<dbReference type="SUPFAM" id="SSF46785">
    <property type="entry name" value="Winged helix' DNA-binding domain"/>
    <property type="match status" value="1"/>
</dbReference>
<protein>
    <submittedName>
        <fullName evidence="9">Fur family peroxide stress response transcriptional regulator</fullName>
    </submittedName>
</protein>
<dbReference type="EMBL" id="SLXT01000028">
    <property type="protein sequence ID" value="TCP61483.1"/>
    <property type="molecule type" value="Genomic_DNA"/>
</dbReference>
<comment type="cofactor">
    <cofactor evidence="8">
        <name>Mn(2+)</name>
        <dbReference type="ChEBI" id="CHEBI:29035"/>
    </cofactor>
    <cofactor evidence="8">
        <name>Fe(2+)</name>
        <dbReference type="ChEBI" id="CHEBI:29033"/>
    </cofactor>
    <text evidence="8">Binds 1 Mn(2+) or Fe(2+) ion per subunit.</text>
</comment>
<keyword evidence="2" id="KW-0678">Repressor</keyword>
<sequence length="139" mass="15619">MAASRMTRQKALVLEIVQGTTVHPTADWVYQEARRSIPDISLGTVYRNLNALAAQGMIREMNYAGDCSRYDGNMADHYHFVCVHCHQVYDLFEVPLLTVDQQVFVTSGHEVYGHRVEFCGKCAQCSASEKQEVASCVEN</sequence>
<feature type="binding site" evidence="7">
    <location>
        <position position="82"/>
    </location>
    <ligand>
        <name>Zn(2+)</name>
        <dbReference type="ChEBI" id="CHEBI:29105"/>
    </ligand>
</feature>
<evidence type="ECO:0000256" key="1">
    <source>
        <dbReference type="ARBA" id="ARBA00007957"/>
    </source>
</evidence>
<feature type="binding site" evidence="8">
    <location>
        <position position="114"/>
    </location>
    <ligand>
        <name>Fe cation</name>
        <dbReference type="ChEBI" id="CHEBI:24875"/>
    </ligand>
</feature>
<dbReference type="InterPro" id="IPR036388">
    <property type="entry name" value="WH-like_DNA-bd_sf"/>
</dbReference>
<dbReference type="Pfam" id="PF01475">
    <property type="entry name" value="FUR"/>
    <property type="match status" value="1"/>
</dbReference>
<evidence type="ECO:0000313" key="10">
    <source>
        <dbReference type="Proteomes" id="UP000294813"/>
    </source>
</evidence>
<feature type="binding site" evidence="7">
    <location>
        <position position="122"/>
    </location>
    <ligand>
        <name>Zn(2+)</name>
        <dbReference type="ChEBI" id="CHEBI:29105"/>
    </ligand>
</feature>
<keyword evidence="6" id="KW-0804">Transcription</keyword>
<keyword evidence="3 7" id="KW-0862">Zinc</keyword>
<reference evidence="9 10" key="1">
    <citation type="submission" date="2019-03" db="EMBL/GenBank/DDBJ databases">
        <title>Genomic Encyclopedia of Type Strains, Phase IV (KMG-IV): sequencing the most valuable type-strain genomes for metagenomic binning, comparative biology and taxonomic classification.</title>
        <authorList>
            <person name="Goeker M."/>
        </authorList>
    </citation>
    <scope>NUCLEOTIDE SEQUENCE [LARGE SCALE GENOMIC DNA]</scope>
    <source>
        <strain evidence="9 10">DSM 11170</strain>
    </source>
</reference>
<evidence type="ECO:0000256" key="7">
    <source>
        <dbReference type="PIRSR" id="PIRSR602481-1"/>
    </source>
</evidence>
<organism evidence="9 10">
    <name type="scientific">Heliophilum fasciatum</name>
    <dbReference type="NCBI Taxonomy" id="35700"/>
    <lineage>
        <taxon>Bacteria</taxon>
        <taxon>Bacillati</taxon>
        <taxon>Bacillota</taxon>
        <taxon>Clostridia</taxon>
        <taxon>Eubacteriales</taxon>
        <taxon>Heliobacteriaceae</taxon>
        <taxon>Heliophilum</taxon>
    </lineage>
</organism>
<dbReference type="AlphaFoldDB" id="A0A4R2RF39"/>
<dbReference type="RefSeq" id="WP_243116918.1">
    <property type="nucleotide sequence ID" value="NZ_JAOQNU010000029.1"/>
</dbReference>
<comment type="cofactor">
    <cofactor evidence="7">
        <name>Zn(2+)</name>
        <dbReference type="ChEBI" id="CHEBI:29105"/>
    </cofactor>
    <text evidence="7">Binds 1 zinc ion per subunit.</text>
</comment>
<evidence type="ECO:0000256" key="6">
    <source>
        <dbReference type="ARBA" id="ARBA00023163"/>
    </source>
</evidence>
<name>A0A4R2RF39_9FIRM</name>
<evidence type="ECO:0000256" key="8">
    <source>
        <dbReference type="PIRSR" id="PIRSR602481-2"/>
    </source>
</evidence>
<dbReference type="GO" id="GO:0000976">
    <property type="term" value="F:transcription cis-regulatory region binding"/>
    <property type="evidence" value="ECO:0007669"/>
    <property type="project" value="TreeGrafter"/>
</dbReference>
<keyword evidence="8" id="KW-0408">Iron</keyword>
<keyword evidence="7" id="KW-0479">Metal-binding</keyword>
<dbReference type="PANTHER" id="PTHR33202">
    <property type="entry name" value="ZINC UPTAKE REGULATION PROTEIN"/>
    <property type="match status" value="1"/>
</dbReference>
<gene>
    <name evidence="9" type="ORF">EDD73_12821</name>
</gene>
<accession>A0A4R2RF39</accession>
<dbReference type="InterPro" id="IPR043135">
    <property type="entry name" value="Fur_C"/>
</dbReference>
<dbReference type="GO" id="GO:0045892">
    <property type="term" value="P:negative regulation of DNA-templated transcription"/>
    <property type="evidence" value="ECO:0007669"/>
    <property type="project" value="TreeGrafter"/>
</dbReference>
<dbReference type="GO" id="GO:1900376">
    <property type="term" value="P:regulation of secondary metabolite biosynthetic process"/>
    <property type="evidence" value="ECO:0007669"/>
    <property type="project" value="TreeGrafter"/>
</dbReference>
<comment type="similarity">
    <text evidence="1">Belongs to the Fur family.</text>
</comment>
<dbReference type="GO" id="GO:0003700">
    <property type="term" value="F:DNA-binding transcription factor activity"/>
    <property type="evidence" value="ECO:0007669"/>
    <property type="project" value="InterPro"/>
</dbReference>
<proteinExistence type="inferred from homology"/>
<evidence type="ECO:0000256" key="4">
    <source>
        <dbReference type="ARBA" id="ARBA00023015"/>
    </source>
</evidence>
<evidence type="ECO:0000256" key="5">
    <source>
        <dbReference type="ARBA" id="ARBA00023125"/>
    </source>
</evidence>
<dbReference type="Proteomes" id="UP000294813">
    <property type="component" value="Unassembled WGS sequence"/>
</dbReference>
<dbReference type="InterPro" id="IPR036390">
    <property type="entry name" value="WH_DNA-bd_sf"/>
</dbReference>
<dbReference type="GO" id="GO:0008270">
    <property type="term" value="F:zinc ion binding"/>
    <property type="evidence" value="ECO:0007669"/>
    <property type="project" value="TreeGrafter"/>
</dbReference>
<evidence type="ECO:0000256" key="3">
    <source>
        <dbReference type="ARBA" id="ARBA00022833"/>
    </source>
</evidence>
<feature type="binding site" evidence="7">
    <location>
        <position position="85"/>
    </location>
    <ligand>
        <name>Zn(2+)</name>
        <dbReference type="ChEBI" id="CHEBI:29105"/>
    </ligand>
</feature>
<dbReference type="Gene3D" id="3.30.1490.190">
    <property type="match status" value="1"/>
</dbReference>
<dbReference type="PANTHER" id="PTHR33202:SF22">
    <property type="entry name" value="HYDROGEN PEROXIDE SENSITIVE REPRESSOR"/>
    <property type="match status" value="1"/>
</dbReference>
<dbReference type="InterPro" id="IPR002481">
    <property type="entry name" value="FUR"/>
</dbReference>